<sequence>MSNIQGNVVIITGASSGIGEATEKEPDQMEELANYALKEFGQIDVLVNNAGLMPNSFKRRNLGIIYSKAAVC</sequence>
<name>A0ABU3H6A1_9BACL</name>
<gene>
    <name evidence="3" type="ORF">J2Z22_001772</name>
</gene>
<accession>A0ABU3H6A1</accession>
<dbReference type="Gene3D" id="3.40.50.720">
    <property type="entry name" value="NAD(P)-binding Rossmann-like Domain"/>
    <property type="match status" value="1"/>
</dbReference>
<keyword evidence="2" id="KW-0560">Oxidoreductase</keyword>
<evidence type="ECO:0000256" key="1">
    <source>
        <dbReference type="ARBA" id="ARBA00006484"/>
    </source>
</evidence>
<dbReference type="Proteomes" id="UP001248709">
    <property type="component" value="Unassembled WGS sequence"/>
</dbReference>
<evidence type="ECO:0000313" key="4">
    <source>
        <dbReference type="Proteomes" id="UP001248709"/>
    </source>
</evidence>
<organism evidence="3 4">
    <name type="scientific">Paenibacillus forsythiae</name>
    <dbReference type="NCBI Taxonomy" id="365616"/>
    <lineage>
        <taxon>Bacteria</taxon>
        <taxon>Bacillati</taxon>
        <taxon>Bacillota</taxon>
        <taxon>Bacilli</taxon>
        <taxon>Bacillales</taxon>
        <taxon>Paenibacillaceae</taxon>
        <taxon>Paenibacillus</taxon>
    </lineage>
</organism>
<evidence type="ECO:0000313" key="3">
    <source>
        <dbReference type="EMBL" id="MDT3426246.1"/>
    </source>
</evidence>
<comment type="caution">
    <text evidence="3">The sequence shown here is derived from an EMBL/GenBank/DDBJ whole genome shotgun (WGS) entry which is preliminary data.</text>
</comment>
<dbReference type="PANTHER" id="PTHR44196">
    <property type="entry name" value="DEHYDROGENASE/REDUCTASE SDR FAMILY MEMBER 7B"/>
    <property type="match status" value="1"/>
</dbReference>
<reference evidence="3 4" key="1">
    <citation type="submission" date="2023-07" db="EMBL/GenBank/DDBJ databases">
        <title>Genomic Encyclopedia of Type Strains, Phase IV (KMG-IV): sequencing the most valuable type-strain genomes for metagenomic binning, comparative biology and taxonomic classification.</title>
        <authorList>
            <person name="Goeker M."/>
        </authorList>
    </citation>
    <scope>NUCLEOTIDE SEQUENCE [LARGE SCALE GENOMIC DNA]</scope>
    <source>
        <strain evidence="3 4">T98</strain>
    </source>
</reference>
<comment type="similarity">
    <text evidence="1">Belongs to the short-chain dehydrogenases/reductases (SDR) family.</text>
</comment>
<dbReference type="InterPro" id="IPR002347">
    <property type="entry name" value="SDR_fam"/>
</dbReference>
<keyword evidence="4" id="KW-1185">Reference proteome</keyword>
<dbReference type="InterPro" id="IPR036291">
    <property type="entry name" value="NAD(P)-bd_dom_sf"/>
</dbReference>
<dbReference type="EMBL" id="JAUSUY010000006">
    <property type="protein sequence ID" value="MDT3426246.1"/>
    <property type="molecule type" value="Genomic_DNA"/>
</dbReference>
<protein>
    <submittedName>
        <fullName evidence="3">NADP-dependent 3-hydroxy acid dehydrogenase YdfG</fullName>
    </submittedName>
</protein>
<evidence type="ECO:0000256" key="2">
    <source>
        <dbReference type="ARBA" id="ARBA00023002"/>
    </source>
</evidence>
<dbReference type="SUPFAM" id="SSF51735">
    <property type="entry name" value="NAD(P)-binding Rossmann-fold domains"/>
    <property type="match status" value="1"/>
</dbReference>
<proteinExistence type="inferred from homology"/>
<dbReference type="PRINTS" id="PR00081">
    <property type="entry name" value="GDHRDH"/>
</dbReference>
<dbReference type="PANTHER" id="PTHR44196:SF1">
    <property type="entry name" value="DEHYDROGENASE_REDUCTASE SDR FAMILY MEMBER 7B"/>
    <property type="match status" value="1"/>
</dbReference>